<name>A0A9X1TU76_9BACT</name>
<dbReference type="RefSeq" id="WP_235177722.1">
    <property type="nucleotide sequence ID" value="NZ_JAKFFV010000005.1"/>
</dbReference>
<reference evidence="9" key="1">
    <citation type="submission" date="2022-01" db="EMBL/GenBank/DDBJ databases">
        <title>Novel species in genus Dyadobacter.</title>
        <authorList>
            <person name="Ma C."/>
        </authorList>
    </citation>
    <scope>NUCLEOTIDE SEQUENCE</scope>
    <source>
        <strain evidence="9">CY357</strain>
    </source>
</reference>
<dbReference type="EMBL" id="JAKFFV010000005">
    <property type="protein sequence ID" value="MCF2498727.1"/>
    <property type="molecule type" value="Genomic_DNA"/>
</dbReference>
<dbReference type="InterPro" id="IPR023996">
    <property type="entry name" value="TonB-dep_OMP_SusC/RagA"/>
</dbReference>
<dbReference type="FunFam" id="2.170.130.10:FF:000008">
    <property type="entry name" value="SusC/RagA family TonB-linked outer membrane protein"/>
    <property type="match status" value="1"/>
</dbReference>
<dbReference type="InterPro" id="IPR011662">
    <property type="entry name" value="Secretin/TonB_short_N"/>
</dbReference>
<dbReference type="InterPro" id="IPR036942">
    <property type="entry name" value="Beta-barrel_TonB_sf"/>
</dbReference>
<evidence type="ECO:0000256" key="2">
    <source>
        <dbReference type="ARBA" id="ARBA00022448"/>
    </source>
</evidence>
<dbReference type="InterPro" id="IPR039426">
    <property type="entry name" value="TonB-dep_rcpt-like"/>
</dbReference>
<proteinExistence type="inferred from homology"/>
<dbReference type="SUPFAM" id="SSF49464">
    <property type="entry name" value="Carboxypeptidase regulatory domain-like"/>
    <property type="match status" value="1"/>
</dbReference>
<dbReference type="SMART" id="SM00965">
    <property type="entry name" value="STN"/>
    <property type="match status" value="1"/>
</dbReference>
<gene>
    <name evidence="9" type="ORF">L0661_10430</name>
</gene>
<dbReference type="Gene3D" id="2.170.130.10">
    <property type="entry name" value="TonB-dependent receptor, plug domain"/>
    <property type="match status" value="1"/>
</dbReference>
<dbReference type="SUPFAM" id="SSF56935">
    <property type="entry name" value="Porins"/>
    <property type="match status" value="1"/>
</dbReference>
<dbReference type="Gene3D" id="2.60.40.1120">
    <property type="entry name" value="Carboxypeptidase-like, regulatory domain"/>
    <property type="match status" value="1"/>
</dbReference>
<evidence type="ECO:0000313" key="9">
    <source>
        <dbReference type="EMBL" id="MCF2498727.1"/>
    </source>
</evidence>
<evidence type="ECO:0000256" key="4">
    <source>
        <dbReference type="ARBA" id="ARBA00022692"/>
    </source>
</evidence>
<evidence type="ECO:0000259" key="8">
    <source>
        <dbReference type="SMART" id="SM00965"/>
    </source>
</evidence>
<dbReference type="NCBIfam" id="TIGR04056">
    <property type="entry name" value="OMP_RagA_SusC"/>
    <property type="match status" value="1"/>
</dbReference>
<evidence type="ECO:0000256" key="5">
    <source>
        <dbReference type="ARBA" id="ARBA00023136"/>
    </source>
</evidence>
<keyword evidence="2 7" id="KW-0813">Transport</keyword>
<dbReference type="Proteomes" id="UP001139411">
    <property type="component" value="Unassembled WGS sequence"/>
</dbReference>
<evidence type="ECO:0000256" key="3">
    <source>
        <dbReference type="ARBA" id="ARBA00022452"/>
    </source>
</evidence>
<evidence type="ECO:0000256" key="7">
    <source>
        <dbReference type="PROSITE-ProRule" id="PRU01360"/>
    </source>
</evidence>
<dbReference type="GO" id="GO:0009279">
    <property type="term" value="C:cell outer membrane"/>
    <property type="evidence" value="ECO:0007669"/>
    <property type="project" value="UniProtKB-SubCell"/>
</dbReference>
<keyword evidence="6 7" id="KW-0998">Cell outer membrane</keyword>
<dbReference type="Pfam" id="PF07660">
    <property type="entry name" value="STN"/>
    <property type="match status" value="1"/>
</dbReference>
<dbReference type="NCBIfam" id="TIGR04057">
    <property type="entry name" value="SusC_RagA_signa"/>
    <property type="match status" value="1"/>
</dbReference>
<dbReference type="InterPro" id="IPR012910">
    <property type="entry name" value="Plug_dom"/>
</dbReference>
<keyword evidence="9" id="KW-0675">Receptor</keyword>
<dbReference type="Pfam" id="PF13715">
    <property type="entry name" value="CarbopepD_reg_2"/>
    <property type="match status" value="1"/>
</dbReference>
<comment type="caution">
    <text evidence="9">The sequence shown here is derived from an EMBL/GenBank/DDBJ whole genome shotgun (WGS) entry which is preliminary data.</text>
</comment>
<comment type="similarity">
    <text evidence="7">Belongs to the TonB-dependent receptor family.</text>
</comment>
<evidence type="ECO:0000256" key="6">
    <source>
        <dbReference type="ARBA" id="ARBA00023237"/>
    </source>
</evidence>
<feature type="domain" description="Secretin/TonB short N-terminal" evidence="8">
    <location>
        <begin position="69"/>
        <end position="120"/>
    </location>
</feature>
<keyword evidence="3 7" id="KW-1134">Transmembrane beta strand</keyword>
<dbReference type="InterPro" id="IPR008969">
    <property type="entry name" value="CarboxyPept-like_regulatory"/>
</dbReference>
<organism evidence="9 10">
    <name type="scientific">Dyadobacter chenhuakuii</name>
    <dbReference type="NCBI Taxonomy" id="2909339"/>
    <lineage>
        <taxon>Bacteria</taxon>
        <taxon>Pseudomonadati</taxon>
        <taxon>Bacteroidota</taxon>
        <taxon>Cytophagia</taxon>
        <taxon>Cytophagales</taxon>
        <taxon>Spirosomataceae</taxon>
        <taxon>Dyadobacter</taxon>
    </lineage>
</organism>
<dbReference type="InterPro" id="IPR037066">
    <property type="entry name" value="Plug_dom_sf"/>
</dbReference>
<sequence length="1103" mass="120658">MKKTFKYRQVLLWTMRITATQLIFAIWFIGTGQAHDSNAQSLLSQKITIKASGSEVKKVLGQVEKQADVRFVFSSKLIKSARKVTVNATEKPLYEVLDQILTPLELEYEVSGKIIILKRQDALPPAELPSKSISPKRNLTGKVVDEMNAPLPGVSIVVKGTQTGTTTDADGGFTLDVPDNGVLVLSFVGYMTKEIPVENQSTITITLEADVKSLSELVVVGYGVVKKSDLTGSVASIKSTELNAYPATNLMQSLAGRATGVQISQNTGAPGSPISVRIRGTNSVQGGNEPLYVVDGFPYSTSPTLLNNADVESIEILKDASATAIYGSRGANGVVLITTKKGKSGRISVDLDSYVGFQKPRKKIEMMNANEYAQFYNEQAANDGLAPHFTQDEINGFGTGTDWQDLTLRTAAIQNHSVSVNGGNEKTRFSVSGSNFNQGGIIIGSDYVRNSIRANLSTDFSKKFKFDINTILTRIDTDRKNSGGGNRGNSLISAMLSGYPTVDARLPEGGYSNLATVYSWGSNVITNPLNFIEQQTDHLRSNKVLANGALTYMPLEGLSIKISGGIENTDDRGDFYTTKKFVNSLGSASINTTQTTSLLNENTVSYVKEIGKHSISAVAGFTYQDLTQTELNTNASGFVSDIQESFDVGAGATQGVPRSSYFKWSLLSYLGRLNYSFNNKFLATVSFRADGSSRYTEGQKWGYFPSGSIAYRLSEEKFIQDIPFISDLKIRVGYGETGSTAIDPYYTLNQLSSNKVVFGDALTTSYAPGLRLAGPLKWETTSQSDIGLDIGFFQNRFSLTLDYYIKNTRDLLNNVPLPSSLGYAYTIDNVGKVQNKGFEISANANVLTGAFKWNVSANASINKNKVLKLYGGNDVLGQAIDISVINDNVNVLREGESIGTFYGYIEKGYDETGKIVYEDFNGNGTRDIGDKRIIGNPNPKLIYGFNSSMNYKNFELNVFIQGTQGNDIFNLSSVNQTMDYGQALNMPREVFANHWTPTNTNAKYPLITGKVSQAQVSNRFVEDGSYLRFKNIQLSYNVPVKNIKWLTSAQVYVSAQNLITFTKYSWFDPEISSYGSSNSIRMGIDHYSYPTAKTTTIGLRVGF</sequence>
<dbReference type="Pfam" id="PF07715">
    <property type="entry name" value="Plug"/>
    <property type="match status" value="1"/>
</dbReference>
<keyword evidence="4 7" id="KW-0812">Transmembrane</keyword>
<comment type="subcellular location">
    <subcellularLocation>
        <location evidence="1 7">Cell outer membrane</location>
        <topology evidence="1 7">Multi-pass membrane protein</topology>
    </subcellularLocation>
</comment>
<dbReference type="PROSITE" id="PS52016">
    <property type="entry name" value="TONB_DEPENDENT_REC_3"/>
    <property type="match status" value="1"/>
</dbReference>
<keyword evidence="5 7" id="KW-0472">Membrane</keyword>
<dbReference type="Gene3D" id="2.40.170.20">
    <property type="entry name" value="TonB-dependent receptor, beta-barrel domain"/>
    <property type="match status" value="1"/>
</dbReference>
<protein>
    <submittedName>
        <fullName evidence="9">TonB-dependent receptor</fullName>
    </submittedName>
</protein>
<evidence type="ECO:0000313" key="10">
    <source>
        <dbReference type="Proteomes" id="UP001139411"/>
    </source>
</evidence>
<dbReference type="FunFam" id="2.60.40.1120:FF:000003">
    <property type="entry name" value="Outer membrane protein Omp121"/>
    <property type="match status" value="1"/>
</dbReference>
<dbReference type="AlphaFoldDB" id="A0A9X1TU76"/>
<dbReference type="InterPro" id="IPR023997">
    <property type="entry name" value="TonB-dep_OMP_SusC/RagA_CS"/>
</dbReference>
<accession>A0A9X1TU76</accession>
<evidence type="ECO:0000256" key="1">
    <source>
        <dbReference type="ARBA" id="ARBA00004571"/>
    </source>
</evidence>